<name>A0ABY4LDA6_9BACT</name>
<keyword evidence="1" id="KW-1133">Transmembrane helix</keyword>
<protein>
    <submittedName>
        <fullName evidence="2">Uncharacterized protein</fullName>
    </submittedName>
</protein>
<gene>
    <name evidence="2" type="ORF">M1B72_17035</name>
</gene>
<dbReference type="Gene3D" id="1.25.40.10">
    <property type="entry name" value="Tetratricopeptide repeat domain"/>
    <property type="match status" value="1"/>
</dbReference>
<keyword evidence="1" id="KW-0472">Membrane</keyword>
<keyword evidence="1" id="KW-0812">Transmembrane</keyword>
<accession>A0ABY4LDA6</accession>
<dbReference type="RefSeq" id="WP_183349580.1">
    <property type="nucleotide sequence ID" value="NZ_BLXY01000009.1"/>
</dbReference>
<sequence>MMEESAVCKTETLKNASLVAMLTLLFGALGLYLIWLCSSTHVVLMCALALFSGGVLLGFLFGIPRVDQTGKKNASGNAPPDGDRTLQESNLEQNTNLEQISDWLTKIIVGVGLVELRTIYEYFQRATVFIAGGIGLNGPQQAQPLAAATVVYFITLGFLSGYILTRIFLAGAFKYADAQLASRSDLQLLKKTEVASLGKFNAGDGHAELAKPVEKAATNLAKYSLNQLGGKPEDYAAWAKAQLIKKNYEDAIKGYALAVSQFPDDIGLLLEFAETLEAAGRPIEDVRTKLLTAYKKINARTEPYQVLSVYNALSYVSLYLDPPKGFSDAIKYGEEYVTRASGSVAGSIWVNLASAYGQKFAYYSNFPPEERKKSEVDLEDVRMKALNAMKKALDTDKNWLDTFRMLMLKDYVSSSGKPKNAEENDLECFATDKEFRELLGLEPI</sequence>
<feature type="transmembrane region" description="Helical" evidence="1">
    <location>
        <begin position="41"/>
        <end position="63"/>
    </location>
</feature>
<feature type="transmembrane region" description="Helical" evidence="1">
    <location>
        <begin position="145"/>
        <end position="164"/>
    </location>
</feature>
<dbReference type="InterPro" id="IPR011990">
    <property type="entry name" value="TPR-like_helical_dom_sf"/>
</dbReference>
<dbReference type="Proteomes" id="UP000831485">
    <property type="component" value="Chromosome"/>
</dbReference>
<keyword evidence="3" id="KW-1185">Reference proteome</keyword>
<organism evidence="2 3">
    <name type="scientific">Geomonas paludis</name>
    <dbReference type="NCBI Taxonomy" id="2740185"/>
    <lineage>
        <taxon>Bacteria</taxon>
        <taxon>Pseudomonadati</taxon>
        <taxon>Thermodesulfobacteriota</taxon>
        <taxon>Desulfuromonadia</taxon>
        <taxon>Geobacterales</taxon>
        <taxon>Geobacteraceae</taxon>
        <taxon>Geomonas</taxon>
    </lineage>
</organism>
<evidence type="ECO:0000313" key="2">
    <source>
        <dbReference type="EMBL" id="UPU35141.1"/>
    </source>
</evidence>
<reference evidence="2" key="1">
    <citation type="submission" date="2022-04" db="EMBL/GenBank/DDBJ databases">
        <authorList>
            <person name="Liu G."/>
        </authorList>
    </citation>
    <scope>NUCLEOTIDE SEQUENCE</scope>
    <source>
        <strain evidence="2">RG22</strain>
    </source>
</reference>
<feature type="transmembrane region" description="Helical" evidence="1">
    <location>
        <begin position="12"/>
        <end position="35"/>
    </location>
</feature>
<proteinExistence type="predicted"/>
<dbReference type="EMBL" id="CP096574">
    <property type="protein sequence ID" value="UPU35141.1"/>
    <property type="molecule type" value="Genomic_DNA"/>
</dbReference>
<evidence type="ECO:0000256" key="1">
    <source>
        <dbReference type="SAM" id="Phobius"/>
    </source>
</evidence>
<evidence type="ECO:0000313" key="3">
    <source>
        <dbReference type="Proteomes" id="UP000831485"/>
    </source>
</evidence>